<dbReference type="EMBL" id="JBHRYB010000005">
    <property type="protein sequence ID" value="MFC3679849.1"/>
    <property type="molecule type" value="Genomic_DNA"/>
</dbReference>
<evidence type="ECO:0000313" key="1">
    <source>
        <dbReference type="EMBL" id="MFC3679849.1"/>
    </source>
</evidence>
<organism evidence="1 2">
    <name type="scientific">Bacterioplanoides pacificum</name>
    <dbReference type="NCBI Taxonomy" id="1171596"/>
    <lineage>
        <taxon>Bacteria</taxon>
        <taxon>Pseudomonadati</taxon>
        <taxon>Pseudomonadota</taxon>
        <taxon>Gammaproteobacteria</taxon>
        <taxon>Oceanospirillales</taxon>
        <taxon>Oceanospirillaceae</taxon>
        <taxon>Bacterioplanoides</taxon>
    </lineage>
</organism>
<accession>A0ABV7VRN0</accession>
<name>A0ABV7VRN0_9GAMM</name>
<sequence length="222" mass="25188">MRLWLSFILLVCWYSPLAAESLILLRKGPGSAFPVVFEIPADHRLTPVRIQGDWVLLSDELRQGWAHQDSLAITQQLTPARLWLIRESRQLSDWQLQLGLDSQQALLTGIRFPWQQHSLALRFSHSAAESSWQSLELAGETDLGRSDWRAGIALGLGHNDRGHDRWHNDAREQTTALISANLDWQRQINKQLAVLVRLKSEQAVSGNSANHNSLALVWNLKL</sequence>
<reference evidence="2" key="1">
    <citation type="journal article" date="2019" name="Int. J. Syst. Evol. Microbiol.">
        <title>The Global Catalogue of Microorganisms (GCM) 10K type strain sequencing project: providing services to taxonomists for standard genome sequencing and annotation.</title>
        <authorList>
            <consortium name="The Broad Institute Genomics Platform"/>
            <consortium name="The Broad Institute Genome Sequencing Center for Infectious Disease"/>
            <person name="Wu L."/>
            <person name="Ma J."/>
        </authorList>
    </citation>
    <scope>NUCLEOTIDE SEQUENCE [LARGE SCALE GENOMIC DNA]</scope>
    <source>
        <strain evidence="2">KCTC 42424</strain>
    </source>
</reference>
<gene>
    <name evidence="1" type="ORF">ACFOMG_06960</name>
</gene>
<evidence type="ECO:0000313" key="2">
    <source>
        <dbReference type="Proteomes" id="UP001595722"/>
    </source>
</evidence>
<evidence type="ECO:0008006" key="3">
    <source>
        <dbReference type="Google" id="ProtNLM"/>
    </source>
</evidence>
<dbReference type="Proteomes" id="UP001595722">
    <property type="component" value="Unassembled WGS sequence"/>
</dbReference>
<keyword evidence="2" id="KW-1185">Reference proteome</keyword>
<comment type="caution">
    <text evidence="1">The sequence shown here is derived from an EMBL/GenBank/DDBJ whole genome shotgun (WGS) entry which is preliminary data.</text>
</comment>
<proteinExistence type="predicted"/>
<protein>
    <recommendedName>
        <fullName evidence="3">DUF2490 domain-containing protein</fullName>
    </recommendedName>
</protein>